<dbReference type="OrthoDB" id="9810372at2"/>
<dbReference type="Pfam" id="PF00480">
    <property type="entry name" value="ROK"/>
    <property type="match status" value="1"/>
</dbReference>
<name>F8NA23_9BACT</name>
<dbReference type="PANTHER" id="PTHR18964">
    <property type="entry name" value="ROK (REPRESSOR, ORF, KINASE) FAMILY"/>
    <property type="match status" value="1"/>
</dbReference>
<dbReference type="InterPro" id="IPR043129">
    <property type="entry name" value="ATPase_NBD"/>
</dbReference>
<comment type="similarity">
    <text evidence="1">Belongs to the ROK (NagC/XylR) family.</text>
</comment>
<dbReference type="STRING" id="688246.Premu_0267"/>
<organism evidence="2 3">
    <name type="scientific">Hallella multisaccharivorax DSM 17128</name>
    <dbReference type="NCBI Taxonomy" id="688246"/>
    <lineage>
        <taxon>Bacteria</taxon>
        <taxon>Pseudomonadati</taxon>
        <taxon>Bacteroidota</taxon>
        <taxon>Bacteroidia</taxon>
        <taxon>Bacteroidales</taxon>
        <taxon>Prevotellaceae</taxon>
        <taxon>Hallella</taxon>
    </lineage>
</organism>
<dbReference type="RefSeq" id="WP_007572498.1">
    <property type="nucleotide sequence ID" value="NZ_BPTS01000001.1"/>
</dbReference>
<protein>
    <submittedName>
        <fullName evidence="2">ROK family protein</fullName>
    </submittedName>
</protein>
<dbReference type="SUPFAM" id="SSF53067">
    <property type="entry name" value="Actin-like ATPase domain"/>
    <property type="match status" value="1"/>
</dbReference>
<dbReference type="CDD" id="cd23763">
    <property type="entry name" value="ASKHA_ATPase_ROK"/>
    <property type="match status" value="1"/>
</dbReference>
<gene>
    <name evidence="2" type="ORF">Premu_0267</name>
</gene>
<accession>F8NA23</accession>
<evidence type="ECO:0000256" key="1">
    <source>
        <dbReference type="ARBA" id="ARBA00006479"/>
    </source>
</evidence>
<dbReference type="PANTHER" id="PTHR18964:SF149">
    <property type="entry name" value="BIFUNCTIONAL UDP-N-ACETYLGLUCOSAMINE 2-EPIMERASE_N-ACETYLMANNOSAMINE KINASE"/>
    <property type="match status" value="1"/>
</dbReference>
<reference evidence="3" key="1">
    <citation type="journal article" date="2011" name="Stand. Genomic Sci.">
        <title>Non-contiguous finished genome sequence of the opportunistic oral pathogen Prevotella multisaccharivorax type strain (PPPA20).</title>
        <authorList>
            <person name="Pati A."/>
            <person name="Gronow S."/>
            <person name="Lu M."/>
            <person name="Lapidus A."/>
            <person name="Nolan M."/>
            <person name="Lucas S."/>
            <person name="Hammon N."/>
            <person name="Deshpande S."/>
            <person name="Cheng J.F."/>
            <person name="Tapia R."/>
            <person name="Han C."/>
            <person name="Goodwin L."/>
            <person name="Pitluck S."/>
            <person name="Liolios K."/>
            <person name="Pagani I."/>
            <person name="Mavromatis K."/>
            <person name="Mikhailova N."/>
            <person name="Huntemann M."/>
            <person name="Chen A."/>
            <person name="Palaniappan K."/>
            <person name="Land M."/>
            <person name="Hauser L."/>
            <person name="Detter J.C."/>
            <person name="Brambilla E.M."/>
            <person name="Rohde M."/>
            <person name="Goker M."/>
            <person name="Woyke T."/>
            <person name="Bristow J."/>
            <person name="Eisen J.A."/>
            <person name="Markowitz V."/>
            <person name="Hugenholtz P."/>
            <person name="Kyrpides N.C."/>
            <person name="Klenk H.P."/>
            <person name="Ivanova N."/>
        </authorList>
    </citation>
    <scope>NUCLEOTIDE SEQUENCE [LARGE SCALE GENOMIC DNA]</scope>
    <source>
        <strain evidence="3">DSM 17128</strain>
    </source>
</reference>
<dbReference type="HOGENOM" id="CLU_036604_0_2_10"/>
<evidence type="ECO:0000313" key="3">
    <source>
        <dbReference type="Proteomes" id="UP000002772"/>
    </source>
</evidence>
<sequence length="286" mass="30860">MRQEKTIGVDMGGTNIRAARVGQQGIEERRCIPCPATGSKDEVLDCLTDLIQPLMNPDVVAIGAGIPSVIDTEQGIVYQAANIPSWDEVPLKEILTGKFGVRVDLDNDSNCFTLGLARYGEGRSFRHFVGITLGTGLGAGIVINGQLYHGFNGGAGEVGSLPYRDSDFEHYCSSHYFLEQCGEDASSLARKAEQGNDKAMLRWRQFGTHMGELVKALMYAYDPEAVVMGGGIAKAFPLFKATMMATVQTFPYPKSVGHLHVIATKLADTALLGAASLNHKYEEGIV</sequence>
<keyword evidence="3" id="KW-1185">Reference proteome</keyword>
<dbReference type="EMBL" id="GL945017">
    <property type="protein sequence ID" value="EGN55753.1"/>
    <property type="molecule type" value="Genomic_DNA"/>
</dbReference>
<dbReference type="eggNOG" id="COG1940">
    <property type="taxonomic scope" value="Bacteria"/>
</dbReference>
<dbReference type="AlphaFoldDB" id="F8NA23"/>
<dbReference type="Gene3D" id="3.30.420.40">
    <property type="match status" value="2"/>
</dbReference>
<dbReference type="Proteomes" id="UP000002772">
    <property type="component" value="Unassembled WGS sequence"/>
</dbReference>
<dbReference type="InterPro" id="IPR000600">
    <property type="entry name" value="ROK"/>
</dbReference>
<proteinExistence type="inferred from homology"/>
<evidence type="ECO:0000313" key="2">
    <source>
        <dbReference type="EMBL" id="EGN55753.1"/>
    </source>
</evidence>